<dbReference type="InterPro" id="IPR002559">
    <property type="entry name" value="Transposase_11"/>
</dbReference>
<gene>
    <name evidence="2" type="ORF">TRM7615_03407</name>
</gene>
<dbReference type="InterPro" id="IPR053172">
    <property type="entry name" value="Tn903_transposase"/>
</dbReference>
<proteinExistence type="predicted"/>
<reference evidence="3" key="1">
    <citation type="submission" date="2018-03" db="EMBL/GenBank/DDBJ databases">
        <authorList>
            <person name="Rodrigo-Torres L."/>
            <person name="Arahal R. D."/>
            <person name="Lucena T."/>
        </authorList>
    </citation>
    <scope>NUCLEOTIDE SEQUENCE [LARGE SCALE GENOMIC DNA]</scope>
    <source>
        <strain evidence="3">CECT 7615</strain>
    </source>
</reference>
<dbReference type="EMBL" id="ONZG01000009">
    <property type="protein sequence ID" value="SPJ29884.1"/>
    <property type="molecule type" value="Genomic_DNA"/>
</dbReference>
<dbReference type="AlphaFoldDB" id="A0A2R8CBQ7"/>
<dbReference type="Proteomes" id="UP000244898">
    <property type="component" value="Unassembled WGS sequence"/>
</dbReference>
<accession>A0A2R8CBQ7</accession>
<organism evidence="2 3">
    <name type="scientific">Falsiruegeria mediterranea M17</name>
    <dbReference type="NCBI Taxonomy" id="1200281"/>
    <lineage>
        <taxon>Bacteria</taxon>
        <taxon>Pseudomonadati</taxon>
        <taxon>Pseudomonadota</taxon>
        <taxon>Alphaproteobacteria</taxon>
        <taxon>Rhodobacterales</taxon>
        <taxon>Roseobacteraceae</taxon>
        <taxon>Falsiruegeria</taxon>
    </lineage>
</organism>
<dbReference type="GO" id="GO:0003677">
    <property type="term" value="F:DNA binding"/>
    <property type="evidence" value="ECO:0007669"/>
    <property type="project" value="InterPro"/>
</dbReference>
<evidence type="ECO:0000313" key="2">
    <source>
        <dbReference type="EMBL" id="SPJ29884.1"/>
    </source>
</evidence>
<dbReference type="GO" id="GO:0006313">
    <property type="term" value="P:DNA transposition"/>
    <property type="evidence" value="ECO:0007669"/>
    <property type="project" value="InterPro"/>
</dbReference>
<dbReference type="PANTHER" id="PTHR34631:SF3">
    <property type="entry name" value="ISSOD12 TRANSPOSASE TNPA_ISSOD12"/>
    <property type="match status" value="1"/>
</dbReference>
<dbReference type="GO" id="GO:0004803">
    <property type="term" value="F:transposase activity"/>
    <property type="evidence" value="ECO:0007669"/>
    <property type="project" value="InterPro"/>
</dbReference>
<name>A0A2R8CBQ7_9RHOB</name>
<evidence type="ECO:0000259" key="1">
    <source>
        <dbReference type="Pfam" id="PF01609"/>
    </source>
</evidence>
<evidence type="ECO:0000313" key="3">
    <source>
        <dbReference type="Proteomes" id="UP000244898"/>
    </source>
</evidence>
<sequence length="122" mass="13564">MLCRAVDGAYDTRKCHEASAARGAAAVIPPRKNAKPWTPTSPGAVERNEALRVSKYLGRAIWRRWSGYHRRSRVESRMNGIKLLSQSLMARDFDRQVAELQARIAVLNGYTTLGRPVTVAVG</sequence>
<feature type="domain" description="Transposase IS4-like" evidence="1">
    <location>
        <begin position="6"/>
        <end position="108"/>
    </location>
</feature>
<protein>
    <recommendedName>
        <fullName evidence="1">Transposase IS4-like domain-containing protein</fullName>
    </recommendedName>
</protein>
<dbReference type="PANTHER" id="PTHR34631">
    <property type="match status" value="1"/>
</dbReference>
<keyword evidence="3" id="KW-1185">Reference proteome</keyword>
<dbReference type="Pfam" id="PF01609">
    <property type="entry name" value="DDE_Tnp_1"/>
    <property type="match status" value="1"/>
</dbReference>